<dbReference type="CDD" id="cd08648">
    <property type="entry name" value="FMT_core_Formyl-FH4-Hydrolase_C"/>
    <property type="match status" value="1"/>
</dbReference>
<keyword evidence="7" id="KW-1185">Reference proteome</keyword>
<dbReference type="PRINTS" id="PR01575">
    <property type="entry name" value="FFH4HYDRLASE"/>
</dbReference>
<dbReference type="PANTHER" id="PTHR42706:SF1">
    <property type="entry name" value="FORMYLTETRAHYDROFOLATE DEFORMYLASE 2, MITOCHONDRIAL"/>
    <property type="match status" value="1"/>
</dbReference>
<dbReference type="InterPro" id="IPR044074">
    <property type="entry name" value="PurU_ACT"/>
</dbReference>
<dbReference type="EC" id="3.5.1.10" evidence="3 4"/>
<name>A0A9X3WBX6_9BACI</name>
<dbReference type="GO" id="GO:0006189">
    <property type="term" value="P:'de novo' IMP biosynthetic process"/>
    <property type="evidence" value="ECO:0007669"/>
    <property type="project" value="UniProtKB-UniRule"/>
</dbReference>
<proteinExistence type="inferred from homology"/>
<feature type="domain" description="ACT" evidence="5">
    <location>
        <begin position="21"/>
        <end position="102"/>
    </location>
</feature>
<dbReference type="InterPro" id="IPR002376">
    <property type="entry name" value="Formyl_transf_N"/>
</dbReference>
<dbReference type="PIRSF" id="PIRSF036480">
    <property type="entry name" value="FormyFH4_hydr"/>
    <property type="match status" value="1"/>
</dbReference>
<keyword evidence="3" id="KW-0658">Purine biosynthesis</keyword>
<dbReference type="SUPFAM" id="SSF53328">
    <property type="entry name" value="Formyltransferase"/>
    <property type="match status" value="1"/>
</dbReference>
<sequence>MKSYIQEKIDVYKQQNENKARLLIKCPDRPGIVASVSQFLFEHGANIIDSSQYSQDPEGGEFFIRIEFECPDLKQKADEIEQDFEAIANEFSMDWKLMYVYNIKKMAIFVSKEPHALLELLWEWQSGDLMADIAMVVSNHETSREMVESLGIAFHYIPANKDIRKEVEQKQIELLKAHDIDLIVLARYMQILTPHFVETFKNKIINIHHSFLPAFVGANPYERAYRRGVKLIGATSHYVTNDLDEGPIIEQDISRVNHRDNAEDMRKIGQSIERSVLARAVKWHLQDRIIVHENKTIVF</sequence>
<dbReference type="CDD" id="cd04875">
    <property type="entry name" value="ACT_F4HF-DF"/>
    <property type="match status" value="1"/>
</dbReference>
<protein>
    <recommendedName>
        <fullName evidence="3 4">Formyltetrahydrofolate deformylase</fullName>
        <ecNumber evidence="3 4">3.5.1.10</ecNumber>
    </recommendedName>
    <alternativeName>
        <fullName evidence="3">Formyl-FH(4) hydrolase</fullName>
    </alternativeName>
</protein>
<dbReference type="EMBL" id="JAMQKC010000005">
    <property type="protein sequence ID" value="MDC3416885.1"/>
    <property type="molecule type" value="Genomic_DNA"/>
</dbReference>
<dbReference type="AlphaFoldDB" id="A0A9X3WBX6"/>
<keyword evidence="2 3" id="KW-0378">Hydrolase</keyword>
<gene>
    <name evidence="3 6" type="primary">purU</name>
    <name evidence="6" type="ORF">NC799_08120</name>
</gene>
<dbReference type="Proteomes" id="UP001145069">
    <property type="component" value="Unassembled WGS sequence"/>
</dbReference>
<dbReference type="InterPro" id="IPR041729">
    <property type="entry name" value="Formyl-FH4-Hydrolase_C"/>
</dbReference>
<dbReference type="PANTHER" id="PTHR42706">
    <property type="entry name" value="FORMYLTETRAHYDROFOLATE DEFORMYLASE"/>
    <property type="match status" value="1"/>
</dbReference>
<evidence type="ECO:0000256" key="4">
    <source>
        <dbReference type="NCBIfam" id="TIGR00655"/>
    </source>
</evidence>
<keyword evidence="1 3" id="KW-0554">One-carbon metabolism</keyword>
<reference evidence="6" key="1">
    <citation type="submission" date="2022-06" db="EMBL/GenBank/DDBJ databases">
        <title>Aquibacillus sp. a new bacterium isolated from soil saline samples.</title>
        <authorList>
            <person name="Galisteo C."/>
            <person name="De La Haba R."/>
            <person name="Sanchez-Porro C."/>
            <person name="Ventosa A."/>
        </authorList>
    </citation>
    <scope>NUCLEOTIDE SEQUENCE</scope>
    <source>
        <strain evidence="6">3ASR75-54</strain>
    </source>
</reference>
<evidence type="ECO:0000259" key="5">
    <source>
        <dbReference type="PROSITE" id="PS51671"/>
    </source>
</evidence>
<evidence type="ECO:0000313" key="7">
    <source>
        <dbReference type="Proteomes" id="UP001145069"/>
    </source>
</evidence>
<comment type="pathway">
    <text evidence="3">Purine metabolism; IMP biosynthesis via de novo pathway; formate from 10-formyl-5,6,7,8-tetrahydrofolate: step 1/1.</text>
</comment>
<dbReference type="Gene3D" id="3.30.70.260">
    <property type="match status" value="1"/>
</dbReference>
<evidence type="ECO:0000313" key="6">
    <source>
        <dbReference type="EMBL" id="MDC3416885.1"/>
    </source>
</evidence>
<comment type="caution">
    <text evidence="6">The sequence shown here is derived from an EMBL/GenBank/DDBJ whole genome shotgun (WGS) entry which is preliminary data.</text>
</comment>
<dbReference type="RefSeq" id="WP_272445920.1">
    <property type="nucleotide sequence ID" value="NZ_JAMQKC010000005.1"/>
</dbReference>
<dbReference type="InterPro" id="IPR045865">
    <property type="entry name" value="ACT-like_dom_sf"/>
</dbReference>
<comment type="similarity">
    <text evidence="3">Belongs to the PurU family.</text>
</comment>
<dbReference type="Pfam" id="PF01842">
    <property type="entry name" value="ACT"/>
    <property type="match status" value="1"/>
</dbReference>
<evidence type="ECO:0000256" key="3">
    <source>
        <dbReference type="HAMAP-Rule" id="MF_01927"/>
    </source>
</evidence>
<organism evidence="6 7">
    <name type="scientific">Aquibacillus salsiterrae</name>
    <dbReference type="NCBI Taxonomy" id="2950439"/>
    <lineage>
        <taxon>Bacteria</taxon>
        <taxon>Bacillati</taxon>
        <taxon>Bacillota</taxon>
        <taxon>Bacilli</taxon>
        <taxon>Bacillales</taxon>
        <taxon>Bacillaceae</taxon>
        <taxon>Aquibacillus</taxon>
    </lineage>
</organism>
<dbReference type="InterPro" id="IPR004810">
    <property type="entry name" value="PurU"/>
</dbReference>
<dbReference type="InterPro" id="IPR002912">
    <property type="entry name" value="ACT_dom"/>
</dbReference>
<dbReference type="GO" id="GO:0008864">
    <property type="term" value="F:formyltetrahydrofolate deformylase activity"/>
    <property type="evidence" value="ECO:0007669"/>
    <property type="project" value="UniProtKB-UniRule"/>
</dbReference>
<dbReference type="SUPFAM" id="SSF55021">
    <property type="entry name" value="ACT-like"/>
    <property type="match status" value="1"/>
</dbReference>
<comment type="catalytic activity">
    <reaction evidence="3">
        <text>(6R)-10-formyltetrahydrofolate + H2O = (6S)-5,6,7,8-tetrahydrofolate + formate + H(+)</text>
        <dbReference type="Rhea" id="RHEA:19833"/>
        <dbReference type="ChEBI" id="CHEBI:15377"/>
        <dbReference type="ChEBI" id="CHEBI:15378"/>
        <dbReference type="ChEBI" id="CHEBI:15740"/>
        <dbReference type="ChEBI" id="CHEBI:57453"/>
        <dbReference type="ChEBI" id="CHEBI:195366"/>
        <dbReference type="EC" id="3.5.1.10"/>
    </reaction>
</comment>
<dbReference type="PROSITE" id="PS51671">
    <property type="entry name" value="ACT"/>
    <property type="match status" value="1"/>
</dbReference>
<dbReference type="Pfam" id="PF00551">
    <property type="entry name" value="Formyl_trans_N"/>
    <property type="match status" value="1"/>
</dbReference>
<comment type="function">
    <text evidence="3">Catalyzes the hydrolysis of 10-formyltetrahydrofolate (formyl-FH4) to formate and tetrahydrofolate (FH4).</text>
</comment>
<feature type="active site" evidence="3">
    <location>
        <position position="244"/>
    </location>
</feature>
<dbReference type="NCBIfam" id="NF004684">
    <property type="entry name" value="PRK06027.1"/>
    <property type="match status" value="1"/>
</dbReference>
<evidence type="ECO:0000256" key="1">
    <source>
        <dbReference type="ARBA" id="ARBA00022563"/>
    </source>
</evidence>
<dbReference type="HAMAP" id="MF_01927">
    <property type="entry name" value="PurU"/>
    <property type="match status" value="1"/>
</dbReference>
<dbReference type="GO" id="GO:0006730">
    <property type="term" value="P:one-carbon metabolic process"/>
    <property type="evidence" value="ECO:0007669"/>
    <property type="project" value="UniProtKB-KW"/>
</dbReference>
<dbReference type="NCBIfam" id="TIGR00655">
    <property type="entry name" value="PurU"/>
    <property type="match status" value="1"/>
</dbReference>
<dbReference type="Gene3D" id="3.40.50.170">
    <property type="entry name" value="Formyl transferase, N-terminal domain"/>
    <property type="match status" value="1"/>
</dbReference>
<accession>A0A9X3WBX6</accession>
<evidence type="ECO:0000256" key="2">
    <source>
        <dbReference type="ARBA" id="ARBA00022801"/>
    </source>
</evidence>
<dbReference type="InterPro" id="IPR036477">
    <property type="entry name" value="Formyl_transf_N_sf"/>
</dbReference>